<evidence type="ECO:0000313" key="2">
    <source>
        <dbReference type="EMBL" id="CFE43370.1"/>
    </source>
</evidence>
<gene>
    <name evidence="2" type="ORF">ERS007681_03397</name>
</gene>
<evidence type="ECO:0000256" key="1">
    <source>
        <dbReference type="SAM" id="MobiDB-lite"/>
    </source>
</evidence>
<feature type="region of interest" description="Disordered" evidence="1">
    <location>
        <begin position="1"/>
        <end position="33"/>
    </location>
</feature>
<reference evidence="2 3" key="1">
    <citation type="submission" date="2015-03" db="EMBL/GenBank/DDBJ databases">
        <authorList>
            <consortium name="Pathogen Informatics"/>
        </authorList>
    </citation>
    <scope>NUCLEOTIDE SEQUENCE [LARGE SCALE GENOMIC DNA]</scope>
    <source>
        <strain evidence="2 3">G09901357</strain>
    </source>
</reference>
<sequence length="175" mass="17670">MPSGSGLSGRSHSSVQAVRSMRAGLPVSDRDRTVSEDVAARNLSLTTGGVSASSVVNQTDPHQTPSAPRANAAAIWRPRAIPPAASTGVGDTASTTSGTRTMVATSPVWPPASVPCATIRSTPAAACRRACCAVPARAATSTSWLWARSTRSGGGGPSALAINRMSWAKATSSNG</sequence>
<evidence type="ECO:0000313" key="3">
    <source>
        <dbReference type="Proteomes" id="UP000048289"/>
    </source>
</evidence>
<dbReference type="AlphaFoldDB" id="A0A654TD47"/>
<name>A0A654TD47_MYCTX</name>
<dbReference type="Proteomes" id="UP000048289">
    <property type="component" value="Unassembled WGS sequence"/>
</dbReference>
<organism evidence="2 3">
    <name type="scientific">Mycobacterium tuberculosis</name>
    <dbReference type="NCBI Taxonomy" id="1773"/>
    <lineage>
        <taxon>Bacteria</taxon>
        <taxon>Bacillati</taxon>
        <taxon>Actinomycetota</taxon>
        <taxon>Actinomycetes</taxon>
        <taxon>Mycobacteriales</taxon>
        <taxon>Mycobacteriaceae</taxon>
        <taxon>Mycobacterium</taxon>
        <taxon>Mycobacterium tuberculosis complex</taxon>
    </lineage>
</organism>
<accession>A0A654TD47</accession>
<feature type="region of interest" description="Disordered" evidence="1">
    <location>
        <begin position="49"/>
        <end position="71"/>
    </location>
</feature>
<protein>
    <submittedName>
        <fullName evidence="2">Uncharacterized protein</fullName>
    </submittedName>
</protein>
<feature type="compositionally biased region" description="Polar residues" evidence="1">
    <location>
        <begin position="49"/>
        <end position="64"/>
    </location>
</feature>
<feature type="compositionally biased region" description="Low complexity" evidence="1">
    <location>
        <begin position="1"/>
        <end position="14"/>
    </location>
</feature>
<proteinExistence type="predicted"/>
<dbReference type="EMBL" id="CFOE01000581">
    <property type="protein sequence ID" value="CFE43370.1"/>
    <property type="molecule type" value="Genomic_DNA"/>
</dbReference>